<evidence type="ECO:0000313" key="2">
    <source>
        <dbReference type="EMBL" id="GAA3171965.1"/>
    </source>
</evidence>
<protein>
    <submittedName>
        <fullName evidence="2">Sulfotransferase</fullName>
    </submittedName>
</protein>
<dbReference type="InterPro" id="IPR000863">
    <property type="entry name" value="Sulfotransferase_dom"/>
</dbReference>
<gene>
    <name evidence="2" type="ORF">GCM10010531_26730</name>
</gene>
<feature type="domain" description="Sulfotransferase" evidence="1">
    <location>
        <begin position="154"/>
        <end position="253"/>
    </location>
</feature>
<organism evidence="2 3">
    <name type="scientific">Blastococcus jejuensis</name>
    <dbReference type="NCBI Taxonomy" id="351224"/>
    <lineage>
        <taxon>Bacteria</taxon>
        <taxon>Bacillati</taxon>
        <taxon>Actinomycetota</taxon>
        <taxon>Actinomycetes</taxon>
        <taxon>Geodermatophilales</taxon>
        <taxon>Geodermatophilaceae</taxon>
        <taxon>Blastococcus</taxon>
    </lineage>
</organism>
<dbReference type="PANTHER" id="PTHR10704">
    <property type="entry name" value="CARBOHYDRATE SULFOTRANSFERASE"/>
    <property type="match status" value="1"/>
</dbReference>
<evidence type="ECO:0000313" key="3">
    <source>
        <dbReference type="Proteomes" id="UP001499924"/>
    </source>
</evidence>
<dbReference type="InterPro" id="IPR027417">
    <property type="entry name" value="P-loop_NTPase"/>
</dbReference>
<dbReference type="RefSeq" id="WP_344689417.1">
    <property type="nucleotide sequence ID" value="NZ_BAAAVV010000006.1"/>
</dbReference>
<dbReference type="SUPFAM" id="SSF52540">
    <property type="entry name" value="P-loop containing nucleoside triphosphate hydrolases"/>
    <property type="match status" value="1"/>
</dbReference>
<dbReference type="InterPro" id="IPR051135">
    <property type="entry name" value="Gal/GlcNAc/GalNAc_ST"/>
</dbReference>
<proteinExistence type="predicted"/>
<dbReference type="Gene3D" id="3.40.50.300">
    <property type="entry name" value="P-loop containing nucleotide triphosphate hydrolases"/>
    <property type="match status" value="1"/>
</dbReference>
<reference evidence="3" key="1">
    <citation type="journal article" date="2019" name="Int. J. Syst. Evol. Microbiol.">
        <title>The Global Catalogue of Microorganisms (GCM) 10K type strain sequencing project: providing services to taxonomists for standard genome sequencing and annotation.</title>
        <authorList>
            <consortium name="The Broad Institute Genomics Platform"/>
            <consortium name="The Broad Institute Genome Sequencing Center for Infectious Disease"/>
            <person name="Wu L."/>
            <person name="Ma J."/>
        </authorList>
    </citation>
    <scope>NUCLEOTIDE SEQUENCE [LARGE SCALE GENOMIC DNA]</scope>
    <source>
        <strain evidence="3">JCM 15614</strain>
    </source>
</reference>
<sequence>MSATERLPVLYLGGIGRSGSTLLERMIGELPGVCSLGEVVHMWDRALRDDERCGCGEPFSGCPFWQAVGERAFGGWENVAVARHFELRARVDDVRRTPALLFGTFGRSFRRDVEEYTDYFQMVYEAARDVSGAELIVDSSKYTPLFFCLRRRDDLDLRLLHLIRDSRAVAYSWTKVVRRPEVVGGEDFMYRISPGRMALLWSVHNTLLALPRFAGTPTRTLRYEDFARDPDAALREVAAFVGLDLGSDAMDFLDRDSVRLSTSHQVAGNPLRFTTGEVHIRRDDAWRTKFAAADRRRVAVLTAPVSAVFGYSPFRSA</sequence>
<evidence type="ECO:0000259" key="1">
    <source>
        <dbReference type="Pfam" id="PF00685"/>
    </source>
</evidence>
<dbReference type="EMBL" id="BAAAVV010000006">
    <property type="protein sequence ID" value="GAA3171965.1"/>
    <property type="molecule type" value="Genomic_DNA"/>
</dbReference>
<comment type="caution">
    <text evidence="2">The sequence shown here is derived from an EMBL/GenBank/DDBJ whole genome shotgun (WGS) entry which is preliminary data.</text>
</comment>
<accession>A0ABP6P9R4</accession>
<name>A0ABP6P9R4_9ACTN</name>
<keyword evidence="3" id="KW-1185">Reference proteome</keyword>
<dbReference type="PANTHER" id="PTHR10704:SF44">
    <property type="entry name" value="LD35051P-RELATED"/>
    <property type="match status" value="1"/>
</dbReference>
<dbReference type="Proteomes" id="UP001499924">
    <property type="component" value="Unassembled WGS sequence"/>
</dbReference>
<dbReference type="Pfam" id="PF00685">
    <property type="entry name" value="Sulfotransfer_1"/>
    <property type="match status" value="1"/>
</dbReference>